<reference evidence="2 3" key="1">
    <citation type="submission" date="2020-08" db="EMBL/GenBank/DDBJ databases">
        <title>Sequencing the genomes of 1000 actinobacteria strains.</title>
        <authorList>
            <person name="Klenk H.-P."/>
        </authorList>
    </citation>
    <scope>NUCLEOTIDE SEQUENCE [LARGE SCALE GENOMIC DNA]</scope>
    <source>
        <strain evidence="2 3">DSM 105369</strain>
    </source>
</reference>
<comment type="caution">
    <text evidence="2">The sequence shown here is derived from an EMBL/GenBank/DDBJ whole genome shotgun (WGS) entry which is preliminary data.</text>
</comment>
<evidence type="ECO:0000313" key="2">
    <source>
        <dbReference type="EMBL" id="MBB2892088.1"/>
    </source>
</evidence>
<organism evidence="2 3">
    <name type="scientific">Flexivirga oryzae</name>
    <dbReference type="NCBI Taxonomy" id="1794944"/>
    <lineage>
        <taxon>Bacteria</taxon>
        <taxon>Bacillati</taxon>
        <taxon>Actinomycetota</taxon>
        <taxon>Actinomycetes</taxon>
        <taxon>Micrococcales</taxon>
        <taxon>Dermacoccaceae</taxon>
        <taxon>Flexivirga</taxon>
    </lineage>
</organism>
<name>A0A839N2Y4_9MICO</name>
<dbReference type="EMBL" id="JACHVQ010000001">
    <property type="protein sequence ID" value="MBB2892088.1"/>
    <property type="molecule type" value="Genomic_DNA"/>
</dbReference>
<proteinExistence type="predicted"/>
<feature type="region of interest" description="Disordered" evidence="1">
    <location>
        <begin position="283"/>
        <end position="312"/>
    </location>
</feature>
<dbReference type="RefSeq" id="WP_183320250.1">
    <property type="nucleotide sequence ID" value="NZ_JACHVQ010000001.1"/>
</dbReference>
<protein>
    <submittedName>
        <fullName evidence="2">Uncharacterized protein</fullName>
    </submittedName>
</protein>
<feature type="region of interest" description="Disordered" evidence="1">
    <location>
        <begin position="150"/>
        <end position="185"/>
    </location>
</feature>
<gene>
    <name evidence="2" type="ORF">FHU39_002072</name>
</gene>
<keyword evidence="3" id="KW-1185">Reference proteome</keyword>
<evidence type="ECO:0000313" key="3">
    <source>
        <dbReference type="Proteomes" id="UP000559182"/>
    </source>
</evidence>
<accession>A0A839N2Y4</accession>
<dbReference type="Proteomes" id="UP000559182">
    <property type="component" value="Unassembled WGS sequence"/>
</dbReference>
<dbReference type="AlphaFoldDB" id="A0A839N2Y4"/>
<evidence type="ECO:0000256" key="1">
    <source>
        <dbReference type="SAM" id="MobiDB-lite"/>
    </source>
</evidence>
<sequence length="312" mass="34016">MSYRTKADEVAYQRDRARGRARYMPAEPVRRKLQHFLDADVPVRALSRSSGLSAPALRAIVDGDRDVVQRRTAEHVSRMTLAGVYEQQQSGHVPKVGAARRVQALLAMGWTRDHITEAGATSLPRVLSGPGNLITLEKWREIKDVYDQLSMAPGPSPETKGHARSRGYAPPLAWDDSTIDNPHARPHIDVPVAAGAETIDMVAVDRAIARTGAATNLTPAERIEVVRGMAAGGASDPQIGQHLDVVDRTILRTRHRHDIPTLRRAQPDRDEPDWDCLDARTITAAAGNRSAGPDKTTTTSVPDRPADSAIGR</sequence>